<organism evidence="2">
    <name type="scientific">Acromyrmex echinatior</name>
    <name type="common">Panamanian leafcutter ant</name>
    <name type="synonym">Acromyrmex octospinosus echinatior</name>
    <dbReference type="NCBI Taxonomy" id="103372"/>
    <lineage>
        <taxon>Eukaryota</taxon>
        <taxon>Metazoa</taxon>
        <taxon>Ecdysozoa</taxon>
        <taxon>Arthropoda</taxon>
        <taxon>Hexapoda</taxon>
        <taxon>Insecta</taxon>
        <taxon>Pterygota</taxon>
        <taxon>Neoptera</taxon>
        <taxon>Endopterygota</taxon>
        <taxon>Hymenoptera</taxon>
        <taxon>Apocrita</taxon>
        <taxon>Aculeata</taxon>
        <taxon>Formicoidea</taxon>
        <taxon>Formicidae</taxon>
        <taxon>Myrmicinae</taxon>
        <taxon>Acromyrmex</taxon>
    </lineage>
</organism>
<proteinExistence type="predicted"/>
<dbReference type="OrthoDB" id="10069059at2759"/>
<reference evidence="1" key="1">
    <citation type="submission" date="2011-02" db="EMBL/GenBank/DDBJ databases">
        <title>The genome of the leaf-cutting ant Acromyrmex echinatior suggests key adaptations to social evolution and fungus farming.</title>
        <authorList>
            <person name="Nygaard S."/>
            <person name="Zhang G."/>
        </authorList>
    </citation>
    <scope>NUCLEOTIDE SEQUENCE</scope>
</reference>
<evidence type="ECO:0000313" key="2">
    <source>
        <dbReference type="Proteomes" id="UP000007755"/>
    </source>
</evidence>
<sequence length="166" mass="18654">MRDPSSVSLSSRSPVLVSENFPVMSFVGRFPSRTEKLNAKVLSDIQCLCASGKRMASRKTRQNHSIQHLLELPSNRESKLSRFPVKEHTQLPPSMPTPRQVPVTVLHPSPKKLRKVSYLAVGKNQEKEIEGLLSSVLNKINSLLRLKLKEKSFLPKIIVHALLGEK</sequence>
<protein>
    <submittedName>
        <fullName evidence="1">Uncharacterized protein</fullName>
    </submittedName>
</protein>
<keyword evidence="2" id="KW-1185">Reference proteome</keyword>
<dbReference type="AlphaFoldDB" id="F4WS90"/>
<name>F4WS90_ACREC</name>
<dbReference type="InParanoid" id="F4WS90"/>
<gene>
    <name evidence="1" type="ORF">G5I_08706</name>
</gene>
<evidence type="ECO:0000313" key="1">
    <source>
        <dbReference type="EMBL" id="EGI62926.1"/>
    </source>
</evidence>
<dbReference type="Proteomes" id="UP000007755">
    <property type="component" value="Unassembled WGS sequence"/>
</dbReference>
<accession>F4WS90</accession>
<dbReference type="EMBL" id="GL888307">
    <property type="protein sequence ID" value="EGI62926.1"/>
    <property type="molecule type" value="Genomic_DNA"/>
</dbReference>